<feature type="compositionally biased region" description="Basic and acidic residues" evidence="1">
    <location>
        <begin position="15"/>
        <end position="24"/>
    </location>
</feature>
<evidence type="ECO:0000313" key="3">
    <source>
        <dbReference type="Proteomes" id="UP000789342"/>
    </source>
</evidence>
<feature type="compositionally biased region" description="Polar residues" evidence="1">
    <location>
        <begin position="1"/>
        <end position="11"/>
    </location>
</feature>
<evidence type="ECO:0000256" key="1">
    <source>
        <dbReference type="SAM" id="MobiDB-lite"/>
    </source>
</evidence>
<dbReference type="AlphaFoldDB" id="A0A9N9IXD2"/>
<feature type="region of interest" description="Disordered" evidence="1">
    <location>
        <begin position="1"/>
        <end position="25"/>
    </location>
</feature>
<keyword evidence="3" id="KW-1185">Reference proteome</keyword>
<gene>
    <name evidence="2" type="ORF">AMORRO_LOCUS15583</name>
</gene>
<organism evidence="2 3">
    <name type="scientific">Acaulospora morrowiae</name>
    <dbReference type="NCBI Taxonomy" id="94023"/>
    <lineage>
        <taxon>Eukaryota</taxon>
        <taxon>Fungi</taxon>
        <taxon>Fungi incertae sedis</taxon>
        <taxon>Mucoromycota</taxon>
        <taxon>Glomeromycotina</taxon>
        <taxon>Glomeromycetes</taxon>
        <taxon>Diversisporales</taxon>
        <taxon>Acaulosporaceae</taxon>
        <taxon>Acaulospora</taxon>
    </lineage>
</organism>
<sequence length="51" mass="5890">TITRVSAAQQKQKTRHDQGLRSERSFAIGNKVLMYKASQENSRSNKLDPKW</sequence>
<proteinExistence type="predicted"/>
<feature type="non-terminal residue" evidence="2">
    <location>
        <position position="1"/>
    </location>
</feature>
<protein>
    <submittedName>
        <fullName evidence="2">6231_t:CDS:1</fullName>
    </submittedName>
</protein>
<reference evidence="2" key="1">
    <citation type="submission" date="2021-06" db="EMBL/GenBank/DDBJ databases">
        <authorList>
            <person name="Kallberg Y."/>
            <person name="Tangrot J."/>
            <person name="Rosling A."/>
        </authorList>
    </citation>
    <scope>NUCLEOTIDE SEQUENCE</scope>
    <source>
        <strain evidence="2">CL551</strain>
    </source>
</reference>
<dbReference type="OrthoDB" id="5592268at2759"/>
<feature type="non-terminal residue" evidence="2">
    <location>
        <position position="51"/>
    </location>
</feature>
<accession>A0A9N9IXD2</accession>
<comment type="caution">
    <text evidence="2">The sequence shown here is derived from an EMBL/GenBank/DDBJ whole genome shotgun (WGS) entry which is preliminary data.</text>
</comment>
<evidence type="ECO:0000313" key="2">
    <source>
        <dbReference type="EMBL" id="CAG8755695.1"/>
    </source>
</evidence>
<name>A0A9N9IXD2_9GLOM</name>
<dbReference type="Proteomes" id="UP000789342">
    <property type="component" value="Unassembled WGS sequence"/>
</dbReference>
<dbReference type="EMBL" id="CAJVPV010037846">
    <property type="protein sequence ID" value="CAG8755695.1"/>
    <property type="molecule type" value="Genomic_DNA"/>
</dbReference>